<dbReference type="Proteomes" id="UP000753961">
    <property type="component" value="Unassembled WGS sequence"/>
</dbReference>
<dbReference type="PANTHER" id="PTHR42693:SF53">
    <property type="entry name" value="ENDO-4-O-SULFATASE"/>
    <property type="match status" value="1"/>
</dbReference>
<dbReference type="Gene3D" id="3.40.720.10">
    <property type="entry name" value="Alkaline Phosphatase, subunit A"/>
    <property type="match status" value="1"/>
</dbReference>
<evidence type="ECO:0000256" key="2">
    <source>
        <dbReference type="ARBA" id="ARBA00022801"/>
    </source>
</evidence>
<reference evidence="5" key="1">
    <citation type="submission" date="2021-06" db="EMBL/GenBank/DDBJ databases">
        <title>44 bacteria genomes isolated from Dapeng, Shenzhen.</title>
        <authorList>
            <person name="Zheng W."/>
            <person name="Yu S."/>
            <person name="Huang Y."/>
        </authorList>
    </citation>
    <scope>NUCLEOTIDE SEQUENCE</scope>
    <source>
        <strain evidence="5">DP5N28-2</strain>
    </source>
</reference>
<evidence type="ECO:0000256" key="1">
    <source>
        <dbReference type="ARBA" id="ARBA00008779"/>
    </source>
</evidence>
<dbReference type="RefSeq" id="WP_222578100.1">
    <property type="nucleotide sequence ID" value="NZ_JAHVHU010000001.1"/>
</dbReference>
<keyword evidence="2 5" id="KW-0378">Hydrolase</keyword>
<dbReference type="Gene3D" id="3.30.1120.10">
    <property type="match status" value="1"/>
</dbReference>
<protein>
    <submittedName>
        <fullName evidence="5">Sulfatase-like hydrolase/transferase</fullName>
    </submittedName>
</protein>
<dbReference type="SUPFAM" id="SSF53649">
    <property type="entry name" value="Alkaline phosphatase-like"/>
    <property type="match status" value="1"/>
</dbReference>
<dbReference type="PANTHER" id="PTHR42693">
    <property type="entry name" value="ARYLSULFATASE FAMILY MEMBER"/>
    <property type="match status" value="1"/>
</dbReference>
<evidence type="ECO:0000259" key="4">
    <source>
        <dbReference type="Pfam" id="PF00884"/>
    </source>
</evidence>
<name>A0A953L7G5_9BACT</name>
<keyword evidence="6" id="KW-1185">Reference proteome</keyword>
<evidence type="ECO:0000313" key="5">
    <source>
        <dbReference type="EMBL" id="MBY5956580.1"/>
    </source>
</evidence>
<feature type="domain" description="Sulfatase N-terminal" evidence="4">
    <location>
        <begin position="40"/>
        <end position="351"/>
    </location>
</feature>
<feature type="chain" id="PRO_5037193840" evidence="3">
    <location>
        <begin position="33"/>
        <end position="472"/>
    </location>
</feature>
<dbReference type="InterPro" id="IPR050738">
    <property type="entry name" value="Sulfatase"/>
</dbReference>
<sequence length="472" mass="52943">MMGFRIHLFSHCLALVYVLTTLVSQSCQSAMAKKDQDQKPNIVLIMLDDGAFDDFAPFGTPHYPTPHVETLASEGRSFYNFHVPQAICSASRAVLLSGCYPGRTRVFGAHGPHQPGLDPQFATLAEALKKNGYATASFGKWHLGDVDGQRPQDRGFDESCGLMYSNDMWKHHPGNPAYWGQWPLQYWENGNITIDTVDEEDQKMLTTWYTERAVDFIKRHKDEPFFLYLPHSMPHVPIFCSDKFEGKSGTGLYGDVMMELDWSVGQVNQTLKDQGLEDHTLFIFIASDNGPWLAYGNHAGVTGYREGKATGFDGGLRNPCIIKYPGVIEPGTKSLHMINSVDILPTLCAVTETQLPANEIDGLDVWDLILDKPGAKNPHDYYPFSTGKNFEGVIAADGTWKLHLPHSYRSLDVAGTDGLPGHYENTMIDTSLFDLIHDPYEKGNVHSKYPDESQMMVQWAEQHKAQFFPEQK</sequence>
<feature type="signal peptide" evidence="3">
    <location>
        <begin position="1"/>
        <end position="32"/>
    </location>
</feature>
<proteinExistence type="inferred from homology"/>
<evidence type="ECO:0000256" key="3">
    <source>
        <dbReference type="SAM" id="SignalP"/>
    </source>
</evidence>
<dbReference type="InterPro" id="IPR017850">
    <property type="entry name" value="Alkaline_phosphatase_core_sf"/>
</dbReference>
<dbReference type="InterPro" id="IPR000917">
    <property type="entry name" value="Sulfatase_N"/>
</dbReference>
<dbReference type="AlphaFoldDB" id="A0A953L7G5"/>
<gene>
    <name evidence="5" type="ORF">KUV50_00430</name>
</gene>
<comment type="caution">
    <text evidence="5">The sequence shown here is derived from an EMBL/GenBank/DDBJ whole genome shotgun (WGS) entry which is preliminary data.</text>
</comment>
<dbReference type="EMBL" id="JAHVHU010000001">
    <property type="protein sequence ID" value="MBY5956580.1"/>
    <property type="molecule type" value="Genomic_DNA"/>
</dbReference>
<keyword evidence="3" id="KW-0732">Signal</keyword>
<dbReference type="GO" id="GO:0004065">
    <property type="term" value="F:arylsulfatase activity"/>
    <property type="evidence" value="ECO:0007669"/>
    <property type="project" value="TreeGrafter"/>
</dbReference>
<evidence type="ECO:0000313" key="6">
    <source>
        <dbReference type="Proteomes" id="UP000753961"/>
    </source>
</evidence>
<organism evidence="5 6">
    <name type="scientific">Membranihabitans marinus</name>
    <dbReference type="NCBI Taxonomy" id="1227546"/>
    <lineage>
        <taxon>Bacteria</taxon>
        <taxon>Pseudomonadati</taxon>
        <taxon>Bacteroidota</taxon>
        <taxon>Saprospiria</taxon>
        <taxon>Saprospirales</taxon>
        <taxon>Saprospiraceae</taxon>
        <taxon>Membranihabitans</taxon>
    </lineage>
</organism>
<dbReference type="PROSITE" id="PS51257">
    <property type="entry name" value="PROKAR_LIPOPROTEIN"/>
    <property type="match status" value="1"/>
</dbReference>
<dbReference type="Pfam" id="PF00884">
    <property type="entry name" value="Sulfatase"/>
    <property type="match status" value="1"/>
</dbReference>
<comment type="similarity">
    <text evidence="1">Belongs to the sulfatase family.</text>
</comment>
<accession>A0A953L7G5</accession>